<protein>
    <submittedName>
        <fullName evidence="2">Uncharacterized protein</fullName>
    </submittedName>
</protein>
<dbReference type="Proteomes" id="UP000321769">
    <property type="component" value="Unassembled WGS sequence"/>
</dbReference>
<dbReference type="AlphaFoldDB" id="A0A512HTW5"/>
<feature type="chain" id="PRO_5021926675" evidence="1">
    <location>
        <begin position="23"/>
        <end position="193"/>
    </location>
</feature>
<organism evidence="2 3">
    <name type="scientific">Aeromicrobium flavum</name>
    <dbReference type="NCBI Taxonomy" id="416568"/>
    <lineage>
        <taxon>Bacteria</taxon>
        <taxon>Bacillati</taxon>
        <taxon>Actinomycetota</taxon>
        <taxon>Actinomycetes</taxon>
        <taxon>Propionibacteriales</taxon>
        <taxon>Nocardioidaceae</taxon>
        <taxon>Aeromicrobium</taxon>
    </lineage>
</organism>
<proteinExistence type="predicted"/>
<sequence>MKRFVVLASIAPLLLIPAGAVALPSGLPSPDDSVTELEAKDDTVVTSIPDGVSLDDIRTAENTEKLTTALHDILGYEASLQAGSDPSTVVLNWKGEVPAELAELQQNPPAGTELIIRKSKYSEDELRKAGAALLLNARAKSGEPLIAYVTPAEDFSGLKASVRGEADDTRSTNELEADLERIAGTPVTAAKRQ</sequence>
<evidence type="ECO:0000256" key="1">
    <source>
        <dbReference type="SAM" id="SignalP"/>
    </source>
</evidence>
<keyword evidence="1" id="KW-0732">Signal</keyword>
<evidence type="ECO:0000313" key="2">
    <source>
        <dbReference type="EMBL" id="GEO88892.1"/>
    </source>
</evidence>
<reference evidence="2 3" key="1">
    <citation type="submission" date="2019-07" db="EMBL/GenBank/DDBJ databases">
        <title>Whole genome shotgun sequence of Aeromicrobium flavum NBRC 107625.</title>
        <authorList>
            <person name="Hosoyama A."/>
            <person name="Uohara A."/>
            <person name="Ohji S."/>
            <person name="Ichikawa N."/>
        </authorList>
    </citation>
    <scope>NUCLEOTIDE SEQUENCE [LARGE SCALE GENOMIC DNA]</scope>
    <source>
        <strain evidence="2 3">NBRC 107625</strain>
    </source>
</reference>
<feature type="signal peptide" evidence="1">
    <location>
        <begin position="1"/>
        <end position="22"/>
    </location>
</feature>
<dbReference type="EMBL" id="BJZQ01000004">
    <property type="protein sequence ID" value="GEO88892.1"/>
    <property type="molecule type" value="Genomic_DNA"/>
</dbReference>
<name>A0A512HTW5_9ACTN</name>
<accession>A0A512HTW5</accession>
<keyword evidence="3" id="KW-1185">Reference proteome</keyword>
<dbReference type="OrthoDB" id="3824068at2"/>
<evidence type="ECO:0000313" key="3">
    <source>
        <dbReference type="Proteomes" id="UP000321769"/>
    </source>
</evidence>
<dbReference type="RefSeq" id="WP_146826477.1">
    <property type="nucleotide sequence ID" value="NZ_BAAAYQ010000001.1"/>
</dbReference>
<comment type="caution">
    <text evidence="2">The sequence shown here is derived from an EMBL/GenBank/DDBJ whole genome shotgun (WGS) entry which is preliminary data.</text>
</comment>
<gene>
    <name evidence="2" type="ORF">AFL01nite_12190</name>
</gene>